<dbReference type="RefSeq" id="WP_112221259.1">
    <property type="nucleotide sequence ID" value="NZ_CP196859.1"/>
</dbReference>
<feature type="region of interest" description="Disordered" evidence="1">
    <location>
        <begin position="45"/>
        <end position="87"/>
    </location>
</feature>
<gene>
    <name evidence="2" type="ORF">DP120_00640</name>
</gene>
<evidence type="ECO:0000313" key="2">
    <source>
        <dbReference type="EMBL" id="RAZ80832.1"/>
    </source>
</evidence>
<name>A0A365L5Z4_9BACL</name>
<reference evidence="2 3" key="1">
    <citation type="submission" date="2018-06" db="EMBL/GenBank/DDBJ databases">
        <title>The draft genome sequences of strains SCU63 and S1.</title>
        <authorList>
            <person name="Gan L."/>
        </authorList>
    </citation>
    <scope>NUCLEOTIDE SEQUENCE [LARGE SCALE GENOMIC DNA]</scope>
    <source>
        <strain evidence="2 3">SCU63</strain>
    </source>
</reference>
<dbReference type="AlphaFoldDB" id="A0A365L5Z4"/>
<dbReference type="Proteomes" id="UP000251002">
    <property type="component" value="Unassembled WGS sequence"/>
</dbReference>
<organism evidence="2 3">
    <name type="scientific">Planococcus halotolerans</name>
    <dbReference type="NCBI Taxonomy" id="2233542"/>
    <lineage>
        <taxon>Bacteria</taxon>
        <taxon>Bacillati</taxon>
        <taxon>Bacillota</taxon>
        <taxon>Bacilli</taxon>
        <taxon>Bacillales</taxon>
        <taxon>Caryophanaceae</taxon>
        <taxon>Planococcus</taxon>
    </lineage>
</organism>
<keyword evidence="3" id="KW-1185">Reference proteome</keyword>
<feature type="compositionally biased region" description="Low complexity" evidence="1">
    <location>
        <begin position="49"/>
        <end position="63"/>
    </location>
</feature>
<sequence>MAIGQERVLTEIEKHARQARSGDSAKMRESVAAIRALCDLLLESDEQQPAAPAPRAIPLSASPAPQPVLSEKKLVEDGANGDSLFEF</sequence>
<dbReference type="EMBL" id="QLZR01000001">
    <property type="protein sequence ID" value="RAZ80832.1"/>
    <property type="molecule type" value="Genomic_DNA"/>
</dbReference>
<protein>
    <submittedName>
        <fullName evidence="2">Uncharacterized protein</fullName>
    </submittedName>
</protein>
<proteinExistence type="predicted"/>
<evidence type="ECO:0000313" key="3">
    <source>
        <dbReference type="Proteomes" id="UP000251002"/>
    </source>
</evidence>
<accession>A0A365L5Z4</accession>
<feature type="region of interest" description="Disordered" evidence="1">
    <location>
        <begin position="1"/>
        <end position="25"/>
    </location>
</feature>
<evidence type="ECO:0000256" key="1">
    <source>
        <dbReference type="SAM" id="MobiDB-lite"/>
    </source>
</evidence>
<dbReference type="Pfam" id="PF17261">
    <property type="entry name" value="DUF5327"/>
    <property type="match status" value="1"/>
</dbReference>
<dbReference type="InterPro" id="IPR035218">
    <property type="entry name" value="DUF5327"/>
</dbReference>
<comment type="caution">
    <text evidence="2">The sequence shown here is derived from an EMBL/GenBank/DDBJ whole genome shotgun (WGS) entry which is preliminary data.</text>
</comment>